<dbReference type="PROSITE" id="PS50297">
    <property type="entry name" value="ANK_REP_REGION"/>
    <property type="match status" value="2"/>
</dbReference>
<dbReference type="EMBL" id="CAEKKB010000003">
    <property type="protein sequence ID" value="CAB4303825.1"/>
    <property type="molecule type" value="Genomic_DNA"/>
</dbReference>
<dbReference type="AlphaFoldDB" id="A0A6J5WUW2"/>
<reference evidence="11" key="1">
    <citation type="journal article" date="2020" name="Genome Biol.">
        <title>Gamete binning: chromosome-level and haplotype-resolved genome assembly enabled by high-throughput single-cell sequencing of gamete genomes.</title>
        <authorList>
            <person name="Campoy J.A."/>
            <person name="Sun H."/>
            <person name="Goel M."/>
            <person name="Jiao W.-B."/>
            <person name="Folz-Donahue K."/>
            <person name="Wang N."/>
            <person name="Rubio M."/>
            <person name="Liu C."/>
            <person name="Kukat C."/>
            <person name="Ruiz D."/>
            <person name="Huettel B."/>
            <person name="Schneeberger K."/>
        </authorList>
    </citation>
    <scope>NUCLEOTIDE SEQUENCE [LARGE SCALE GENOMIC DNA]</scope>
    <source>
        <strain evidence="11">cv. Rojo Pasion</strain>
    </source>
</reference>
<feature type="transmembrane region" description="Helical" evidence="8">
    <location>
        <begin position="732"/>
        <end position="755"/>
    </location>
</feature>
<keyword evidence="2 8" id="KW-0812">Transmembrane</keyword>
<evidence type="ECO:0000259" key="9">
    <source>
        <dbReference type="Pfam" id="PF13962"/>
    </source>
</evidence>
<dbReference type="Proteomes" id="UP000507245">
    <property type="component" value="Unassembled WGS sequence"/>
</dbReference>
<dbReference type="PROSITE" id="PS50088">
    <property type="entry name" value="ANK_REPEAT"/>
    <property type="match status" value="2"/>
</dbReference>
<feature type="transmembrane region" description="Helical" evidence="8">
    <location>
        <begin position="775"/>
        <end position="798"/>
    </location>
</feature>
<gene>
    <name evidence="10" type="ORF">ORAREDHAP_LOCUS20577</name>
</gene>
<feature type="domain" description="PGG" evidence="9">
    <location>
        <begin position="630"/>
        <end position="755"/>
    </location>
</feature>
<dbReference type="InterPro" id="IPR026961">
    <property type="entry name" value="PGG_dom"/>
</dbReference>
<proteinExistence type="predicted"/>
<dbReference type="Pfam" id="PF12796">
    <property type="entry name" value="Ank_2"/>
    <property type="match status" value="3"/>
</dbReference>
<protein>
    <recommendedName>
        <fullName evidence="9">PGG domain-containing protein</fullName>
    </recommendedName>
</protein>
<keyword evidence="5 7" id="KW-0040">ANK repeat</keyword>
<feature type="transmembrane region" description="Helical" evidence="8">
    <location>
        <begin position="704"/>
        <end position="725"/>
    </location>
</feature>
<evidence type="ECO:0000313" key="10">
    <source>
        <dbReference type="EMBL" id="CAB4303825.1"/>
    </source>
</evidence>
<dbReference type="PANTHER" id="PTHR24186">
    <property type="entry name" value="PROTEIN PHOSPHATASE 1 REGULATORY SUBUNIT"/>
    <property type="match status" value="1"/>
</dbReference>
<evidence type="ECO:0000256" key="5">
    <source>
        <dbReference type="ARBA" id="ARBA00023043"/>
    </source>
</evidence>
<name>A0A6J5WUW2_PRUAR</name>
<accession>A0A6J5WUW2</accession>
<evidence type="ECO:0000256" key="3">
    <source>
        <dbReference type="ARBA" id="ARBA00022737"/>
    </source>
</evidence>
<dbReference type="SMART" id="SM00248">
    <property type="entry name" value="ANK"/>
    <property type="match status" value="10"/>
</dbReference>
<comment type="subcellular location">
    <subcellularLocation>
        <location evidence="1">Membrane</location>
        <topology evidence="1">Multi-pass membrane protein</topology>
    </subcellularLocation>
</comment>
<dbReference type="GO" id="GO:0005886">
    <property type="term" value="C:plasma membrane"/>
    <property type="evidence" value="ECO:0007669"/>
    <property type="project" value="TreeGrafter"/>
</dbReference>
<evidence type="ECO:0000313" key="11">
    <source>
        <dbReference type="Proteomes" id="UP000507245"/>
    </source>
</evidence>
<feature type="repeat" description="ANK" evidence="7">
    <location>
        <begin position="396"/>
        <end position="428"/>
    </location>
</feature>
<evidence type="ECO:0000256" key="8">
    <source>
        <dbReference type="SAM" id="Phobius"/>
    </source>
</evidence>
<dbReference type="PANTHER" id="PTHR24186:SF46">
    <property type="entry name" value="PROTEIN ACCELERATED CELL DEATH 6-LIKE"/>
    <property type="match status" value="1"/>
</dbReference>
<evidence type="ECO:0000256" key="6">
    <source>
        <dbReference type="ARBA" id="ARBA00023136"/>
    </source>
</evidence>
<dbReference type="OrthoDB" id="598775at2759"/>
<keyword evidence="4 8" id="KW-1133">Transmembrane helix</keyword>
<evidence type="ECO:0000256" key="1">
    <source>
        <dbReference type="ARBA" id="ARBA00004141"/>
    </source>
</evidence>
<dbReference type="Gene3D" id="1.25.40.20">
    <property type="entry name" value="Ankyrin repeat-containing domain"/>
    <property type="match status" value="2"/>
</dbReference>
<dbReference type="Pfam" id="PF13962">
    <property type="entry name" value="PGG"/>
    <property type="match status" value="1"/>
</dbReference>
<keyword evidence="11" id="KW-1185">Reference proteome</keyword>
<evidence type="ECO:0000256" key="7">
    <source>
        <dbReference type="PROSITE-ProRule" id="PRU00023"/>
    </source>
</evidence>
<keyword evidence="3" id="KW-0677">Repeat</keyword>
<sequence>MARSNKKFRSYQTSLAKRLIEAYRLIHFDCNTEGKSSLYLAAEEEFVEIVKLMQEKTSEEKIPVSGKSSLHGAILGRGNKGPLNHNIVQHQLVVWKGDPTAKHHFHEGLVGFARPGGGLPPQAILLPLSLRGSSTSIVFREVRTVTELPSQEMEAHHRTQDFDENDGDADNLRLYQQLYSYATRGNTNRFNDTIANELHDPNARVQLLSRRSPQNNTFVHIAVSSGHVELAAKILQEHKPLLLEKNFEGDTVLHIAAKAEDIDTTTNTLLREARGTTNVENNADVLTLLRMKNNEENTALHEALIQGHQLVAKCLIEADPAVSLYTNKEQKSPLYLAAEQGLVEIVKLIKEKAVEKDTEIQGKSPLFAAILGRQKKEVLKIISNMEENILNSEDEKGRTPLHCAASTGYLEGVRVLGRRLKDSHRKDHCGNFPIHCASSKGHVDIVKELLRHCPDSMELRNSSDQNILHVAARCGEENLVKYFLKKVEFQMLINQKDNRGNTPLHLAKMYHHPKVVDLLTFDRRTNLKVMNDRGMTSLDISESTLETSASYHEVIPAVKEEPNGVIQLYSSEKNARDSSSLPELDQILVEPGIETKRTTAAAVQIQQHTAIATAWWLINRLVNCLEYPKTWLEETRSMLMIVATMISTTTFQAAVNPPGGVWQDNHTNSSAGGTTYCTQNSICLAGTSVAGSALPKVYLEFETYNTISFLASLSVNLLLVGGFPLRNRLIMWLLSMAMCLTLTSMALTFLLASLLVVPNTDILVPEGVRSRKSAVFVWIALLLTIASIHTIRLIIWLSRKLWGRFKHKFPKSLRKVVDSLVDSSRARHRANKF</sequence>
<feature type="repeat" description="ANK" evidence="7">
    <location>
        <begin position="499"/>
        <end position="519"/>
    </location>
</feature>
<dbReference type="InterPro" id="IPR036770">
    <property type="entry name" value="Ankyrin_rpt-contain_sf"/>
</dbReference>
<dbReference type="SUPFAM" id="SSF48403">
    <property type="entry name" value="Ankyrin repeat"/>
    <property type="match status" value="1"/>
</dbReference>
<keyword evidence="6 8" id="KW-0472">Membrane</keyword>
<dbReference type="InterPro" id="IPR002110">
    <property type="entry name" value="Ankyrin_rpt"/>
</dbReference>
<evidence type="ECO:0000256" key="2">
    <source>
        <dbReference type="ARBA" id="ARBA00022692"/>
    </source>
</evidence>
<organism evidence="10 11">
    <name type="scientific">Prunus armeniaca</name>
    <name type="common">Apricot</name>
    <name type="synonym">Armeniaca vulgaris</name>
    <dbReference type="NCBI Taxonomy" id="36596"/>
    <lineage>
        <taxon>Eukaryota</taxon>
        <taxon>Viridiplantae</taxon>
        <taxon>Streptophyta</taxon>
        <taxon>Embryophyta</taxon>
        <taxon>Tracheophyta</taxon>
        <taxon>Spermatophyta</taxon>
        <taxon>Magnoliopsida</taxon>
        <taxon>eudicotyledons</taxon>
        <taxon>Gunneridae</taxon>
        <taxon>Pentapetalae</taxon>
        <taxon>rosids</taxon>
        <taxon>fabids</taxon>
        <taxon>Rosales</taxon>
        <taxon>Rosaceae</taxon>
        <taxon>Amygdaloideae</taxon>
        <taxon>Amygdaleae</taxon>
        <taxon>Prunus</taxon>
    </lineage>
</organism>
<evidence type="ECO:0000256" key="4">
    <source>
        <dbReference type="ARBA" id="ARBA00022989"/>
    </source>
</evidence>